<dbReference type="PANTHER" id="PTHR12363">
    <property type="entry name" value="TRANSPORTIN 3 AND IMPORTIN 13"/>
    <property type="match status" value="1"/>
</dbReference>
<keyword evidence="7" id="KW-1133">Transmembrane helix</keyword>
<gene>
    <name evidence="9" type="ORF">EVJ58_g8749</name>
</gene>
<comment type="subcellular location">
    <subcellularLocation>
        <location evidence="1">Nucleus</location>
    </subcellularLocation>
</comment>
<keyword evidence="7" id="KW-0472">Membrane</keyword>
<dbReference type="Gene3D" id="1.25.10.10">
    <property type="entry name" value="Leucine-rich Repeat Variant"/>
    <property type="match status" value="1"/>
</dbReference>
<dbReference type="SUPFAM" id="SSF48371">
    <property type="entry name" value="ARM repeat"/>
    <property type="match status" value="1"/>
</dbReference>
<dbReference type="STRING" id="34475.A0A4Y9XYV2"/>
<keyword evidence="3" id="KW-0813">Transport</keyword>
<dbReference type="GO" id="GO:0005634">
    <property type="term" value="C:nucleus"/>
    <property type="evidence" value="ECO:0007669"/>
    <property type="project" value="UniProtKB-SubCell"/>
</dbReference>
<name>A0A4Y9XYV2_9APHY</name>
<sequence>MASFIPVLSPSDIQRAAELIQQAYAPQTHLSSEDQRRTQQELFEIQKRPEAWGLVLPFLDHSDPNVQFFGAHTAQVKIARDWAAFPEEHVLELRDMVLDVTGRSMGSRKNKVILRKLFVAVTSLALKLAPGNPSRWPDWLMSCINTMSGLGATNEQIMDFLAIVSEEVESADLLPASKIQVQSSLGSVVPIVVQAITSCITVPQAFSTPQQLSSALKCLQAWFPVLPANDLTPLIPLLISLLNPTSTTPMEFDETAFVGASETLQELMTKSALADGSANRTLTEPLLIWCHAYGGRIVEETLSSGLVDPVSHSFCKLLVALGDHSTLYLAANIASALPPKPFPEPPPPTTFPAPSLPNKSQLVQAFLRLLLAYAALPGFYGVDEEESELSLGFWYLFQEALWSAEYEQEFEFGDGDVDAAPGTDKTEQAQMRVARVVYSELVQILRGKVVWPGAATLRTWNRDQRDKFQAYRRDVGDILINAYYILRDGLLAYYVSDLLQRLSSRSPNDSWEDIEGTLHCVLAVQEAVPVEDNLHLARIFGPEIMGRLPVTGSDRVRRTALLLIGSYASWFTTQSKDASPSTSLLMNAISYIAAALPDHVLCLPAANALRDLCDANRTALAPHIAAFGELHASLTGIPDTEKAKVLQSIASVIQALPPAEAIPPIEAILSPVVAKLHEALQSSAQLPDEARAITIQQLVTITGVAKGLTRMVDSLLVVDETPSAQEEAKQMVQARDDPRTSQLREGLLFAIRRIVELWTEDASVSDALNELIKAITSLPTDVTLISLPPGPLLEAVCMAAQKQLTAVWLSLTTMLINQLDPPSLLPTTFKTIPTHEAEQIALSVLGVLLQTSLSALSQPDALEANPDIVQAFFGCIDTMAQHFVIAFYRLPPDIFNALMQCSITSLGLQERYSLVGACTFCRTLINRTCAVDELSDAKIMLARTHGPSIMRAVLSGFAGVAPRSTTPNLVELLSTLTQRFPEDSRQWMTEVLFADDFVQCKANDAAKEQLIKAVFGELLPLRLVRSGLTDMPVRAPATRHRRSATLRRDVYVRPRRSSPVAADVLAGNNLVFGPGGEAAIIPDQGIGTTPGSGQATEPADTATEAGLPFSTGAVAVMEPGTGQPSASFADVSLSIGPVSTSPDVANTMSATASSEAILTVSSETIPSTTSTQVSSSLSSMTATSFTVTTGSQTPSSSASVSTRMSSNPSGALYADKPGFKVGVSFGALATIGLFVAFVLWRLRARQRTRTQELEKMIVWPWDKETSSGMPSSPAGLETGFAATSTNGDGAHAWSAGCLDRLDAISPTDGRLPTLPPAVHSLNETPYQTVQLHHTNNSVPDLAPNMGALQVTNLVPGDITSGSESSRASSVLSMAFMGHTPIPEYGTPYEPMAGERPRFLGVQDYALPVPWAPLHTQRKAADIFRFKSTSNISEKSVGPLPYPGDVHHVGSAPGGWATSFKTNIVNAFNAVVGGPVQNTSASDNLTTSPQRKKRGWNDGSGIAPSIRSVHSDVKEWPLDEADGIDHLDAQAGELASANSWSSIPLEDAPQKDVAQDTMDGKVGAARDGDDKQLDIIEEYYSEQLQESDPPQVDAHPPRLPDIPQISHTPSLSSLAIVCEGRSQRKSTKFRKGGTRKKTRGSRRPTLVARASSSSCSVGSDISRQSSVRSDNLTDAEVFAKKMLRERRRRVMEMGSTRHCT</sequence>
<dbReference type="InterPro" id="IPR051345">
    <property type="entry name" value="Importin_beta-like_NTR"/>
</dbReference>
<feature type="region of interest" description="Disordered" evidence="6">
    <location>
        <begin position="1475"/>
        <end position="1504"/>
    </location>
</feature>
<protein>
    <recommendedName>
        <fullName evidence="8">Exportin-1/Importin-beta-like domain-containing protein</fullName>
    </recommendedName>
</protein>
<organism evidence="9 10">
    <name type="scientific">Rhodofomes roseus</name>
    <dbReference type="NCBI Taxonomy" id="34475"/>
    <lineage>
        <taxon>Eukaryota</taxon>
        <taxon>Fungi</taxon>
        <taxon>Dikarya</taxon>
        <taxon>Basidiomycota</taxon>
        <taxon>Agaricomycotina</taxon>
        <taxon>Agaricomycetes</taxon>
        <taxon>Polyporales</taxon>
        <taxon>Rhodofomes</taxon>
    </lineage>
</organism>
<keyword evidence="7" id="KW-0812">Transmembrane</keyword>
<feature type="compositionally biased region" description="Basic and acidic residues" evidence="6">
    <location>
        <begin position="1563"/>
        <end position="1573"/>
    </location>
</feature>
<keyword evidence="4" id="KW-0677">Repeat</keyword>
<feature type="domain" description="Exportin-1/Importin-beta-like" evidence="8">
    <location>
        <begin position="111"/>
        <end position="247"/>
    </location>
</feature>
<keyword evidence="5" id="KW-0539">Nucleus</keyword>
<dbReference type="InterPro" id="IPR016024">
    <property type="entry name" value="ARM-type_fold"/>
</dbReference>
<dbReference type="Proteomes" id="UP000298390">
    <property type="component" value="Unassembled WGS sequence"/>
</dbReference>
<dbReference type="InterPro" id="IPR011989">
    <property type="entry name" value="ARM-like"/>
</dbReference>
<evidence type="ECO:0000313" key="10">
    <source>
        <dbReference type="Proteomes" id="UP000298390"/>
    </source>
</evidence>
<feature type="transmembrane region" description="Helical" evidence="7">
    <location>
        <begin position="1221"/>
        <end position="1240"/>
    </location>
</feature>
<comment type="caution">
    <text evidence="9">The sequence shown here is derived from an EMBL/GenBank/DDBJ whole genome shotgun (WGS) entry which is preliminary data.</text>
</comment>
<evidence type="ECO:0000256" key="7">
    <source>
        <dbReference type="SAM" id="Phobius"/>
    </source>
</evidence>
<dbReference type="InterPro" id="IPR013598">
    <property type="entry name" value="Exportin-1/Importin-b-like"/>
</dbReference>
<feature type="compositionally biased region" description="Polar residues" evidence="6">
    <location>
        <begin position="1475"/>
        <end position="1488"/>
    </location>
</feature>
<evidence type="ECO:0000259" key="8">
    <source>
        <dbReference type="Pfam" id="PF08389"/>
    </source>
</evidence>
<evidence type="ECO:0000256" key="2">
    <source>
        <dbReference type="ARBA" id="ARBA00007991"/>
    </source>
</evidence>
<dbReference type="PANTHER" id="PTHR12363:SF33">
    <property type="entry name" value="IMPORTIN-13"/>
    <property type="match status" value="1"/>
</dbReference>
<evidence type="ECO:0000256" key="1">
    <source>
        <dbReference type="ARBA" id="ARBA00004123"/>
    </source>
</evidence>
<accession>A0A4Y9XYV2</accession>
<comment type="similarity">
    <text evidence="2">Belongs to the importin beta family.</text>
</comment>
<evidence type="ECO:0000256" key="6">
    <source>
        <dbReference type="SAM" id="MobiDB-lite"/>
    </source>
</evidence>
<feature type="compositionally biased region" description="Basic residues" evidence="6">
    <location>
        <begin position="1622"/>
        <end position="1641"/>
    </location>
</feature>
<dbReference type="GO" id="GO:0005737">
    <property type="term" value="C:cytoplasm"/>
    <property type="evidence" value="ECO:0007669"/>
    <property type="project" value="TreeGrafter"/>
</dbReference>
<reference evidence="9 10" key="1">
    <citation type="submission" date="2019-01" db="EMBL/GenBank/DDBJ databases">
        <title>Genome sequencing of the rare red list fungi Fomitopsis rosea.</title>
        <authorList>
            <person name="Buettner E."/>
            <person name="Kellner H."/>
        </authorList>
    </citation>
    <scope>NUCLEOTIDE SEQUENCE [LARGE SCALE GENOMIC DNA]</scope>
    <source>
        <strain evidence="9 10">DSM 105464</strain>
    </source>
</reference>
<evidence type="ECO:0000256" key="5">
    <source>
        <dbReference type="ARBA" id="ARBA00023242"/>
    </source>
</evidence>
<feature type="region of interest" description="Disordered" evidence="6">
    <location>
        <begin position="1534"/>
        <end position="1606"/>
    </location>
</feature>
<dbReference type="InterPro" id="IPR040520">
    <property type="entry name" value="Importin_rep_3"/>
</dbReference>
<dbReference type="EMBL" id="SEKV01000677">
    <property type="protein sequence ID" value="TFY54623.1"/>
    <property type="molecule type" value="Genomic_DNA"/>
</dbReference>
<feature type="compositionally biased region" description="Low complexity" evidence="6">
    <location>
        <begin position="1650"/>
        <end position="1661"/>
    </location>
</feature>
<evidence type="ECO:0000313" key="9">
    <source>
        <dbReference type="EMBL" id="TFY54623.1"/>
    </source>
</evidence>
<dbReference type="Pfam" id="PF18806">
    <property type="entry name" value="Importin_rep_3"/>
    <property type="match status" value="1"/>
</dbReference>
<feature type="region of interest" description="Disordered" evidence="6">
    <location>
        <begin position="1621"/>
        <end position="1667"/>
    </location>
</feature>
<evidence type="ECO:0000256" key="3">
    <source>
        <dbReference type="ARBA" id="ARBA00022448"/>
    </source>
</evidence>
<dbReference type="Pfam" id="PF08389">
    <property type="entry name" value="Xpo1"/>
    <property type="match status" value="1"/>
</dbReference>
<dbReference type="GO" id="GO:0006606">
    <property type="term" value="P:protein import into nucleus"/>
    <property type="evidence" value="ECO:0007669"/>
    <property type="project" value="TreeGrafter"/>
</dbReference>
<proteinExistence type="inferred from homology"/>
<evidence type="ECO:0000256" key="4">
    <source>
        <dbReference type="ARBA" id="ARBA00022737"/>
    </source>
</evidence>